<evidence type="ECO:0008006" key="3">
    <source>
        <dbReference type="Google" id="ProtNLM"/>
    </source>
</evidence>
<reference evidence="2" key="1">
    <citation type="submission" date="2016-12" db="EMBL/GenBank/DDBJ databases">
        <authorList>
            <person name="Jung M.Y."/>
            <person name="Lee S.H."/>
        </authorList>
    </citation>
    <scope>NUCLEOTIDE SEQUENCE [LARGE SCALE GENOMIC DNA]</scope>
    <source>
        <strain evidence="2">WiKim39</strain>
    </source>
</reference>
<dbReference type="InterPro" id="IPR018641">
    <property type="entry name" value="Trfase_1_rSAM/seldom-assoc"/>
</dbReference>
<organism evidence="1 2">
    <name type="scientific">Companilactobacillus allii</name>
    <dbReference type="NCBI Taxonomy" id="1847728"/>
    <lineage>
        <taxon>Bacteria</taxon>
        <taxon>Bacillati</taxon>
        <taxon>Bacillota</taxon>
        <taxon>Bacilli</taxon>
        <taxon>Lactobacillales</taxon>
        <taxon>Lactobacillaceae</taxon>
        <taxon>Companilactobacillus</taxon>
    </lineage>
</organism>
<dbReference type="PANTHER" id="PTHR36529:SF1">
    <property type="entry name" value="GLYCOSYLTRANSFERASE"/>
    <property type="match status" value="1"/>
</dbReference>
<dbReference type="AlphaFoldDB" id="A0A1P8Q2U2"/>
<dbReference type="RefSeq" id="WP_076614759.1">
    <property type="nucleotide sequence ID" value="NZ_CP019323.1"/>
</dbReference>
<accession>A0A1P8Q2U2</accession>
<dbReference type="SUPFAM" id="SSF53448">
    <property type="entry name" value="Nucleotide-diphospho-sugar transferases"/>
    <property type="match status" value="1"/>
</dbReference>
<protein>
    <recommendedName>
        <fullName evidence="3">Glycosyltransferase</fullName>
    </recommendedName>
</protein>
<dbReference type="InterPro" id="IPR029044">
    <property type="entry name" value="Nucleotide-diphossugar_trans"/>
</dbReference>
<evidence type="ECO:0000313" key="1">
    <source>
        <dbReference type="EMBL" id="APX72180.1"/>
    </source>
</evidence>
<name>A0A1P8Q2U2_9LACO</name>
<dbReference type="KEGG" id="lalw:BTM29_06250"/>
<keyword evidence="2" id="KW-1185">Reference proteome</keyword>
<dbReference type="Pfam" id="PF09837">
    <property type="entry name" value="DUF2064"/>
    <property type="match status" value="1"/>
</dbReference>
<gene>
    <name evidence="1" type="ORF">BTM29_06250</name>
</gene>
<dbReference type="STRING" id="1847728.BTM29_06250"/>
<evidence type="ECO:0000313" key="2">
    <source>
        <dbReference type="Proteomes" id="UP000187499"/>
    </source>
</evidence>
<sequence length="208" mass="23447">MTKEAYIIFSKIPEPGYVKTRLQPDLSAEESARVQLIMLNKLIRNSKELSKSMTIFFAYQGFDNLITSRFLSGLPSFIHTFPQKQGSLGMKMSSAIQNVQDQGFGHVILTGSDVPQLNSEIIYKANESLNTNNIVLGPTYDGGYYLFGTSIYNVDPYLNTDISWSTSSVLDTTINLIHESNQKLYLMPTMVDVDFKADLNKVKEYVEE</sequence>
<dbReference type="Gene3D" id="3.90.550.10">
    <property type="entry name" value="Spore Coat Polysaccharide Biosynthesis Protein SpsA, Chain A"/>
    <property type="match status" value="1"/>
</dbReference>
<dbReference type="EMBL" id="CP019323">
    <property type="protein sequence ID" value="APX72180.1"/>
    <property type="molecule type" value="Genomic_DNA"/>
</dbReference>
<dbReference type="OrthoDB" id="9810303at2"/>
<dbReference type="PANTHER" id="PTHR36529">
    <property type="entry name" value="SLL1095 PROTEIN"/>
    <property type="match status" value="1"/>
</dbReference>
<proteinExistence type="predicted"/>
<dbReference type="Proteomes" id="UP000187499">
    <property type="component" value="Chromosome"/>
</dbReference>
<dbReference type="NCBIfam" id="TIGR04282">
    <property type="entry name" value="glyco_like_cofC"/>
    <property type="match status" value="1"/>
</dbReference>